<name>D3BHX1_HETP5</name>
<comment type="caution">
    <text evidence="2">The sequence shown here is derived from an EMBL/GenBank/DDBJ whole genome shotgun (WGS) entry which is preliminary data.</text>
</comment>
<dbReference type="EMBL" id="ADBJ01000037">
    <property type="protein sequence ID" value="EFA78871.1"/>
    <property type="molecule type" value="Genomic_DNA"/>
</dbReference>
<proteinExistence type="predicted"/>
<gene>
    <name evidence="2" type="ORF">PPL_08339</name>
</gene>
<dbReference type="GeneID" id="31363819"/>
<reference evidence="2 3" key="1">
    <citation type="journal article" date="2011" name="Genome Res.">
        <title>Phylogeny-wide analysis of social amoeba genomes highlights ancient origins for complex intercellular communication.</title>
        <authorList>
            <person name="Heidel A.J."/>
            <person name="Lawal H.M."/>
            <person name="Felder M."/>
            <person name="Schilde C."/>
            <person name="Helps N.R."/>
            <person name="Tunggal B."/>
            <person name="Rivero F."/>
            <person name="John U."/>
            <person name="Schleicher M."/>
            <person name="Eichinger L."/>
            <person name="Platzer M."/>
            <person name="Noegel A.A."/>
            <person name="Schaap P."/>
            <person name="Gloeckner G."/>
        </authorList>
    </citation>
    <scope>NUCLEOTIDE SEQUENCE [LARGE SCALE GENOMIC DNA]</scope>
    <source>
        <strain evidence="3">ATCC 26659 / Pp 5 / PN500</strain>
    </source>
</reference>
<protein>
    <submittedName>
        <fullName evidence="2">Uncharacterized protein</fullName>
    </submittedName>
</protein>
<accession>D3BHX1</accession>
<dbReference type="InParanoid" id="D3BHX1"/>
<dbReference type="Proteomes" id="UP000001396">
    <property type="component" value="Unassembled WGS sequence"/>
</dbReference>
<dbReference type="RefSeq" id="XP_020430995.1">
    <property type="nucleotide sequence ID" value="XM_020579156.1"/>
</dbReference>
<organism evidence="2 3">
    <name type="scientific">Heterostelium pallidum (strain ATCC 26659 / Pp 5 / PN500)</name>
    <name type="common">Cellular slime mold</name>
    <name type="synonym">Polysphondylium pallidum</name>
    <dbReference type="NCBI Taxonomy" id="670386"/>
    <lineage>
        <taxon>Eukaryota</taxon>
        <taxon>Amoebozoa</taxon>
        <taxon>Evosea</taxon>
        <taxon>Eumycetozoa</taxon>
        <taxon>Dictyostelia</taxon>
        <taxon>Acytosteliales</taxon>
        <taxon>Acytosteliaceae</taxon>
        <taxon>Heterostelium</taxon>
    </lineage>
</organism>
<feature type="region of interest" description="Disordered" evidence="1">
    <location>
        <begin position="96"/>
        <end position="122"/>
    </location>
</feature>
<evidence type="ECO:0000313" key="2">
    <source>
        <dbReference type="EMBL" id="EFA78871.1"/>
    </source>
</evidence>
<evidence type="ECO:0000313" key="3">
    <source>
        <dbReference type="Proteomes" id="UP000001396"/>
    </source>
</evidence>
<evidence type="ECO:0000256" key="1">
    <source>
        <dbReference type="SAM" id="MobiDB-lite"/>
    </source>
</evidence>
<feature type="compositionally biased region" description="Basic and acidic residues" evidence="1">
    <location>
        <begin position="113"/>
        <end position="122"/>
    </location>
</feature>
<dbReference type="AlphaFoldDB" id="D3BHX1"/>
<sequence>MTFTGADRLTRNEIIIKFANALNCMIVGLFPPTDYLLSIKSNFSDALVQTIICIKEHSLKNSRLFHEYTGYIMSPYKLGKSAKAILGTDDSKNVVGSGIKRPASTVEQSPNKTKKEKDDSNPRSRLNILNVISYQNPELVDIVHSWVMGPNLATMIKEVAKLLSYNNRGNKLEDGIEILVKHYHNQTLNSKSSTTSTKEHRDIVESIQRLHHVEMFDVDRNYSTESSDHCAISDGVSEESELFKRKCQYISDKNERCNEYIPVYLEIGKLCLQHFKANKKSRREFIKNNK</sequence>
<keyword evidence="3" id="KW-1185">Reference proteome</keyword>